<dbReference type="Gramene" id="AET7Gv21084100.1">
    <property type="protein sequence ID" value="AET7Gv21084100.1"/>
    <property type="gene ID" value="AET7Gv21084100"/>
</dbReference>
<name>A0A453SUM6_AEGTS</name>
<dbReference type="InterPro" id="IPR045005">
    <property type="entry name" value="BPM1-6"/>
</dbReference>
<evidence type="ECO:0000313" key="3">
    <source>
        <dbReference type="Proteomes" id="UP000015105"/>
    </source>
</evidence>
<evidence type="ECO:0000259" key="1">
    <source>
        <dbReference type="PROSITE" id="PS50144"/>
    </source>
</evidence>
<dbReference type="PANTHER" id="PTHR26379:SF512">
    <property type="entry name" value="BTB DOMAIN-CONTAINING PROTEIN"/>
    <property type="match status" value="1"/>
</dbReference>
<dbReference type="InterPro" id="IPR002083">
    <property type="entry name" value="MATH/TRAF_dom"/>
</dbReference>
<accession>A0A453SUM6</accession>
<dbReference type="PROSITE" id="PS50144">
    <property type="entry name" value="MATH"/>
    <property type="match status" value="1"/>
</dbReference>
<reference evidence="2" key="3">
    <citation type="journal article" date="2017" name="Nature">
        <title>Genome sequence of the progenitor of the wheat D genome Aegilops tauschii.</title>
        <authorList>
            <person name="Luo M.C."/>
            <person name="Gu Y.Q."/>
            <person name="Puiu D."/>
            <person name="Wang H."/>
            <person name="Twardziok S.O."/>
            <person name="Deal K.R."/>
            <person name="Huo N."/>
            <person name="Zhu T."/>
            <person name="Wang L."/>
            <person name="Wang Y."/>
            <person name="McGuire P.E."/>
            <person name="Liu S."/>
            <person name="Long H."/>
            <person name="Ramasamy R.K."/>
            <person name="Rodriguez J.C."/>
            <person name="Van S.L."/>
            <person name="Yuan L."/>
            <person name="Wang Z."/>
            <person name="Xia Z."/>
            <person name="Xiao L."/>
            <person name="Anderson O.D."/>
            <person name="Ouyang S."/>
            <person name="Liang Y."/>
            <person name="Zimin A.V."/>
            <person name="Pertea G."/>
            <person name="Qi P."/>
            <person name="Bennetzen J.L."/>
            <person name="Dai X."/>
            <person name="Dawson M.W."/>
            <person name="Muller H.G."/>
            <person name="Kugler K."/>
            <person name="Rivarola-Duarte L."/>
            <person name="Spannagl M."/>
            <person name="Mayer K.F.X."/>
            <person name="Lu F.H."/>
            <person name="Bevan M.W."/>
            <person name="Leroy P."/>
            <person name="Li P."/>
            <person name="You F.M."/>
            <person name="Sun Q."/>
            <person name="Liu Z."/>
            <person name="Lyons E."/>
            <person name="Wicker T."/>
            <person name="Salzberg S.L."/>
            <person name="Devos K.M."/>
            <person name="Dvorak J."/>
        </authorList>
    </citation>
    <scope>NUCLEOTIDE SEQUENCE [LARGE SCALE GENOMIC DNA]</scope>
    <source>
        <strain evidence="2">cv. AL8/78</strain>
    </source>
</reference>
<keyword evidence="3" id="KW-1185">Reference proteome</keyword>
<feature type="domain" description="MATH" evidence="1">
    <location>
        <begin position="64"/>
        <end position="191"/>
    </location>
</feature>
<reference evidence="2" key="5">
    <citation type="journal article" date="2021" name="G3 (Bethesda)">
        <title>Aegilops tauschii genome assembly Aet v5.0 features greater sequence contiguity and improved annotation.</title>
        <authorList>
            <person name="Wang L."/>
            <person name="Zhu T."/>
            <person name="Rodriguez J.C."/>
            <person name="Deal K.R."/>
            <person name="Dubcovsky J."/>
            <person name="McGuire P.E."/>
            <person name="Lux T."/>
            <person name="Spannagl M."/>
            <person name="Mayer K.F.X."/>
            <person name="Baldrich P."/>
            <person name="Meyers B.C."/>
            <person name="Huo N."/>
            <person name="Gu Y.Q."/>
            <person name="Zhou H."/>
            <person name="Devos K.M."/>
            <person name="Bennetzen J.L."/>
            <person name="Unver T."/>
            <person name="Budak H."/>
            <person name="Gulick P.J."/>
            <person name="Galiba G."/>
            <person name="Kalapos B."/>
            <person name="Nelson D.R."/>
            <person name="Li P."/>
            <person name="You F.M."/>
            <person name="Luo M.C."/>
            <person name="Dvorak J."/>
        </authorList>
    </citation>
    <scope>NUCLEOTIDE SEQUENCE [LARGE SCALE GENOMIC DNA]</scope>
    <source>
        <strain evidence="2">cv. AL8/78</strain>
    </source>
</reference>
<dbReference type="AlphaFoldDB" id="A0A453SUM6"/>
<dbReference type="InterPro" id="IPR008974">
    <property type="entry name" value="TRAF-like"/>
</dbReference>
<reference evidence="3" key="1">
    <citation type="journal article" date="2014" name="Science">
        <title>Ancient hybridizations among the ancestral genomes of bread wheat.</title>
        <authorList>
            <consortium name="International Wheat Genome Sequencing Consortium,"/>
            <person name="Marcussen T."/>
            <person name="Sandve S.R."/>
            <person name="Heier L."/>
            <person name="Spannagl M."/>
            <person name="Pfeifer M."/>
            <person name="Jakobsen K.S."/>
            <person name="Wulff B.B."/>
            <person name="Steuernagel B."/>
            <person name="Mayer K.F."/>
            <person name="Olsen O.A."/>
        </authorList>
    </citation>
    <scope>NUCLEOTIDE SEQUENCE [LARGE SCALE GENOMIC DNA]</scope>
    <source>
        <strain evidence="3">cv. AL8/78</strain>
    </source>
</reference>
<dbReference type="STRING" id="200361.A0A453SUM6"/>
<proteinExistence type="predicted"/>
<dbReference type="SUPFAM" id="SSF49599">
    <property type="entry name" value="TRAF domain-like"/>
    <property type="match status" value="1"/>
</dbReference>
<dbReference type="CDD" id="cd00121">
    <property type="entry name" value="MATH"/>
    <property type="match status" value="1"/>
</dbReference>
<dbReference type="Gene3D" id="2.60.210.10">
    <property type="entry name" value="Apoptosis, Tumor Necrosis Factor Receptor Associated Protein 2, Chain A"/>
    <property type="match status" value="1"/>
</dbReference>
<dbReference type="EnsemblPlants" id="AET7Gv21084100.1">
    <property type="protein sequence ID" value="AET7Gv21084100.1"/>
    <property type="gene ID" value="AET7Gv21084100"/>
</dbReference>
<organism evidence="2 3">
    <name type="scientific">Aegilops tauschii subsp. strangulata</name>
    <name type="common">Goatgrass</name>
    <dbReference type="NCBI Taxonomy" id="200361"/>
    <lineage>
        <taxon>Eukaryota</taxon>
        <taxon>Viridiplantae</taxon>
        <taxon>Streptophyta</taxon>
        <taxon>Embryophyta</taxon>
        <taxon>Tracheophyta</taxon>
        <taxon>Spermatophyta</taxon>
        <taxon>Magnoliopsida</taxon>
        <taxon>Liliopsida</taxon>
        <taxon>Poales</taxon>
        <taxon>Poaceae</taxon>
        <taxon>BOP clade</taxon>
        <taxon>Pooideae</taxon>
        <taxon>Triticodae</taxon>
        <taxon>Triticeae</taxon>
        <taxon>Triticinae</taxon>
        <taxon>Aegilops</taxon>
    </lineage>
</organism>
<dbReference type="Pfam" id="PF22486">
    <property type="entry name" value="MATH_2"/>
    <property type="match status" value="1"/>
</dbReference>
<sequence>SPPPVAATYQPPRGLRLTVICHSFSMSLVATIYCPSDMSNAFASSNGAGGGVTASAIVAPVVGSGSHILRIDGYSCTKGIGNGTHIASETFAAAGHRWCLHYYPDSPNRHGSGEICIFLKLVDADANEVKAKYTISLLDHDGTPRPQHIHAGENTYSSRDASTSGVGLIDRSELEGCGYLKDDAFVIRCDIIVVKEIFTKAIPVSEVFRPVMKREM</sequence>
<dbReference type="PANTHER" id="PTHR26379">
    <property type="entry name" value="BTB/POZ AND MATH DOMAIN-CONTAINING PROTEIN 1"/>
    <property type="match status" value="1"/>
</dbReference>
<dbReference type="GO" id="GO:0016567">
    <property type="term" value="P:protein ubiquitination"/>
    <property type="evidence" value="ECO:0007669"/>
    <property type="project" value="InterPro"/>
</dbReference>
<protein>
    <recommendedName>
        <fullName evidence="1">MATH domain-containing protein</fullName>
    </recommendedName>
</protein>
<reference evidence="2" key="4">
    <citation type="submission" date="2019-03" db="UniProtKB">
        <authorList>
            <consortium name="EnsemblPlants"/>
        </authorList>
    </citation>
    <scope>IDENTIFICATION</scope>
</reference>
<reference evidence="3" key="2">
    <citation type="journal article" date="2017" name="Nat. Plants">
        <title>The Aegilops tauschii genome reveals multiple impacts of transposons.</title>
        <authorList>
            <person name="Zhao G."/>
            <person name="Zou C."/>
            <person name="Li K."/>
            <person name="Wang K."/>
            <person name="Li T."/>
            <person name="Gao L."/>
            <person name="Zhang X."/>
            <person name="Wang H."/>
            <person name="Yang Z."/>
            <person name="Liu X."/>
            <person name="Jiang W."/>
            <person name="Mao L."/>
            <person name="Kong X."/>
            <person name="Jiao Y."/>
            <person name="Jia J."/>
        </authorList>
    </citation>
    <scope>NUCLEOTIDE SEQUENCE [LARGE SCALE GENOMIC DNA]</scope>
    <source>
        <strain evidence="3">cv. AL8/78</strain>
    </source>
</reference>
<dbReference type="Proteomes" id="UP000015105">
    <property type="component" value="Chromosome 7D"/>
</dbReference>
<evidence type="ECO:0000313" key="2">
    <source>
        <dbReference type="EnsemblPlants" id="AET7Gv21084100.1"/>
    </source>
</evidence>